<feature type="domain" description="AAA+ ATPase" evidence="4">
    <location>
        <begin position="13"/>
        <end position="138"/>
    </location>
</feature>
<dbReference type="InterPro" id="IPR003959">
    <property type="entry name" value="ATPase_AAA_core"/>
</dbReference>
<organism evidence="5">
    <name type="scientific">uncultured microorganism</name>
    <dbReference type="NCBI Taxonomy" id="358574"/>
    <lineage>
        <taxon>unclassified sequences</taxon>
        <taxon>environmental samples</taxon>
    </lineage>
</organism>
<dbReference type="PANTHER" id="PTHR11669">
    <property type="entry name" value="REPLICATION FACTOR C / DNA POLYMERASE III GAMMA-TAU SUBUNIT"/>
    <property type="match status" value="1"/>
</dbReference>
<dbReference type="PANTHER" id="PTHR11669:SF20">
    <property type="entry name" value="REPLICATION FACTOR C SUBUNIT 4"/>
    <property type="match status" value="1"/>
</dbReference>
<evidence type="ECO:0000256" key="3">
    <source>
        <dbReference type="ARBA" id="ARBA00022840"/>
    </source>
</evidence>
<proteinExistence type="predicted"/>
<dbReference type="Gene3D" id="3.40.50.300">
    <property type="entry name" value="P-loop containing nucleotide triphosphate hydrolases"/>
    <property type="match status" value="1"/>
</dbReference>
<evidence type="ECO:0000259" key="4">
    <source>
        <dbReference type="SMART" id="SM00382"/>
    </source>
</evidence>
<dbReference type="GO" id="GO:0016887">
    <property type="term" value="F:ATP hydrolysis activity"/>
    <property type="evidence" value="ECO:0007669"/>
    <property type="project" value="InterPro"/>
</dbReference>
<accession>A0A077JNI9</accession>
<sequence>ADLIFQLCSSNIFPSGIVITGQIGVGKSTFAEVLTNYFYKDESNYNKFVLIVDTPVENSAQLCRDILQKAIRIKNIYNKRIFIILDEAHMLSFAAQQVFLSSLERENNITIIFITNDIDKICDALQNRCLTIEILPFNNKDQINKFAKFIIDRIPNPDKQIINNYNQILRSLVFKISGRDIINAIIYSNFEAFDEIDNNIQIHQLELYIDNKSKKNSKINIENILEILSNILLSQSCLCKNIKYECKTCIMLNTFIKLHSFVTNIRSLKMLIRLLSA</sequence>
<dbReference type="GO" id="GO:0006281">
    <property type="term" value="P:DNA repair"/>
    <property type="evidence" value="ECO:0007669"/>
    <property type="project" value="TreeGrafter"/>
</dbReference>
<keyword evidence="1" id="KW-0235">DNA replication</keyword>
<dbReference type="GO" id="GO:0005524">
    <property type="term" value="F:ATP binding"/>
    <property type="evidence" value="ECO:0007669"/>
    <property type="project" value="UniProtKB-KW"/>
</dbReference>
<dbReference type="InterPro" id="IPR027417">
    <property type="entry name" value="P-loop_NTPase"/>
</dbReference>
<dbReference type="CDD" id="cd00009">
    <property type="entry name" value="AAA"/>
    <property type="match status" value="1"/>
</dbReference>
<feature type="non-terminal residue" evidence="5">
    <location>
        <position position="1"/>
    </location>
</feature>
<dbReference type="GO" id="GO:0003689">
    <property type="term" value="F:DNA clamp loader activity"/>
    <property type="evidence" value="ECO:0007669"/>
    <property type="project" value="TreeGrafter"/>
</dbReference>
<dbReference type="Pfam" id="PF00004">
    <property type="entry name" value="AAA"/>
    <property type="match status" value="1"/>
</dbReference>
<evidence type="ECO:0000256" key="2">
    <source>
        <dbReference type="ARBA" id="ARBA00022741"/>
    </source>
</evidence>
<protein>
    <recommendedName>
        <fullName evidence="4">AAA+ ATPase domain-containing protein</fullName>
    </recommendedName>
</protein>
<keyword evidence="2" id="KW-0547">Nucleotide-binding</keyword>
<dbReference type="AlphaFoldDB" id="A0A077JNI9"/>
<reference evidence="5" key="1">
    <citation type="journal article" date="2014" name="PLoS ONE">
        <title>An unclassified microorganism: novel pathogen candidate lurking in human airways.</title>
        <authorList>
            <person name="Fukuda K."/>
            <person name="Yatera K."/>
            <person name="Ogawa M."/>
            <person name="Kawanami T."/>
            <person name="Yamasaki K."/>
            <person name="Noguchi S."/>
            <person name="Murphy R.S."/>
            <person name="Mukae H."/>
            <person name="Taniguchi H."/>
        </authorList>
    </citation>
    <scope>NUCLEOTIDE SEQUENCE</scope>
    <source>
        <strain evidence="5">IOLA-A4PG</strain>
    </source>
</reference>
<dbReference type="InterPro" id="IPR050238">
    <property type="entry name" value="DNA_Rep/Repair_Clamp_Loader"/>
</dbReference>
<dbReference type="SMART" id="SM00382">
    <property type="entry name" value="AAA"/>
    <property type="match status" value="1"/>
</dbReference>
<dbReference type="SUPFAM" id="SSF52540">
    <property type="entry name" value="P-loop containing nucleoside triphosphate hydrolases"/>
    <property type="match status" value="1"/>
</dbReference>
<dbReference type="EMBL" id="AB828323">
    <property type="protein sequence ID" value="BAP19104.1"/>
    <property type="molecule type" value="Genomic_DNA"/>
</dbReference>
<name>A0A077JNI9_9ZZZZ</name>
<evidence type="ECO:0000256" key="1">
    <source>
        <dbReference type="ARBA" id="ARBA00022705"/>
    </source>
</evidence>
<dbReference type="GO" id="GO:0006261">
    <property type="term" value="P:DNA-templated DNA replication"/>
    <property type="evidence" value="ECO:0007669"/>
    <property type="project" value="TreeGrafter"/>
</dbReference>
<evidence type="ECO:0000313" key="5">
    <source>
        <dbReference type="EMBL" id="BAP19104.1"/>
    </source>
</evidence>
<dbReference type="InterPro" id="IPR003593">
    <property type="entry name" value="AAA+_ATPase"/>
</dbReference>
<keyword evidence="3" id="KW-0067">ATP-binding</keyword>